<organism evidence="4 5">
    <name type="scientific">Xenorhabdus poinarii G6</name>
    <dbReference type="NCBI Taxonomy" id="1354304"/>
    <lineage>
        <taxon>Bacteria</taxon>
        <taxon>Pseudomonadati</taxon>
        <taxon>Pseudomonadota</taxon>
        <taxon>Gammaproteobacteria</taxon>
        <taxon>Enterobacterales</taxon>
        <taxon>Morganellaceae</taxon>
        <taxon>Xenorhabdus</taxon>
    </lineage>
</organism>
<feature type="domain" description="Fimbrial adhesin MrpH C-terminal" evidence="3">
    <location>
        <begin position="171"/>
        <end position="277"/>
    </location>
</feature>
<protein>
    <submittedName>
        <fullName evidence="4">Fimbrial adhesin, MrxH</fullName>
    </submittedName>
</protein>
<dbReference type="HOGENOM" id="CLU_088233_0_0_6"/>
<dbReference type="InterPro" id="IPR057009">
    <property type="entry name" value="MrpH_N"/>
</dbReference>
<keyword evidence="1" id="KW-0732">Signal</keyword>
<evidence type="ECO:0000313" key="4">
    <source>
        <dbReference type="EMBL" id="CDG22488.1"/>
    </source>
</evidence>
<dbReference type="RefSeq" id="WP_045959395.1">
    <property type="nucleotide sequence ID" value="NZ_FO704551.1"/>
</dbReference>
<dbReference type="EMBL" id="FO704551">
    <property type="protein sequence ID" value="CDG22488.1"/>
    <property type="molecule type" value="Genomic_DNA"/>
</dbReference>
<keyword evidence="5" id="KW-1185">Reference proteome</keyword>
<dbReference type="CDD" id="cd22566">
    <property type="entry name" value="MrpH-like"/>
    <property type="match status" value="1"/>
</dbReference>
<evidence type="ECO:0000313" key="5">
    <source>
        <dbReference type="Proteomes" id="UP000032735"/>
    </source>
</evidence>
<evidence type="ECO:0000259" key="2">
    <source>
        <dbReference type="Pfam" id="PF24222"/>
    </source>
</evidence>
<sequence>MYHIKKTLLKLAALFILVSTAHAYAGAYVMPVNMEVVYGQARATLEIIAWTEEEGIPNPCYGNEQCYVGPDVNYRNGYPPGMYGSCHDSRVCLENAHLYPTTADVMRAYKRQFGVPIRVSFPIISTEADCVGLFYSEKLNPEYGDAQQFPDSTCNKTPPPNQNCKLNLPSEIAYGELIAREVNNQTRTITGQFSCAVYSDQIMLLARSINNEERVYLDSDRQIYSTLHINGKNAENGVNITAPGNNIPVSFNLKSVLHTITLPKPGQYEGTAVVFLTYL</sequence>
<feature type="domain" description="Fimbrial adhesin MrpH N-terminal" evidence="2">
    <location>
        <begin position="39"/>
        <end position="160"/>
    </location>
</feature>
<dbReference type="Gene3D" id="2.60.40.1090">
    <property type="entry name" value="Fimbrial-type adhesion domain"/>
    <property type="match status" value="1"/>
</dbReference>
<dbReference type="Proteomes" id="UP000032735">
    <property type="component" value="Chromosome"/>
</dbReference>
<gene>
    <name evidence="4" type="primary">mrxH</name>
    <name evidence="4" type="ORF">XPG1_2841</name>
</gene>
<dbReference type="GO" id="GO:0007155">
    <property type="term" value="P:cell adhesion"/>
    <property type="evidence" value="ECO:0007669"/>
    <property type="project" value="InterPro"/>
</dbReference>
<dbReference type="Pfam" id="PF24223">
    <property type="entry name" value="MrpH_C"/>
    <property type="match status" value="1"/>
</dbReference>
<dbReference type="InterPro" id="IPR036937">
    <property type="entry name" value="Adhesion_dom_fimbrial_sf"/>
</dbReference>
<reference evidence="4 5" key="1">
    <citation type="submission" date="2013-07" db="EMBL/GenBank/DDBJ databases">
        <authorList>
            <person name="Genoscope - CEA"/>
        </authorList>
    </citation>
    <scope>NUCLEOTIDE SEQUENCE [LARGE SCALE GENOMIC DNA]</scope>
    <source>
        <strain evidence="4 5">G6</strain>
    </source>
</reference>
<evidence type="ECO:0000256" key="1">
    <source>
        <dbReference type="SAM" id="SignalP"/>
    </source>
</evidence>
<evidence type="ECO:0000259" key="3">
    <source>
        <dbReference type="Pfam" id="PF24223"/>
    </source>
</evidence>
<dbReference type="AlphaFoldDB" id="A0A068R5J0"/>
<name>A0A068R5J0_9GAMM</name>
<feature type="signal peptide" evidence="1">
    <location>
        <begin position="1"/>
        <end position="23"/>
    </location>
</feature>
<dbReference type="Pfam" id="PF24222">
    <property type="entry name" value="MrpH_N"/>
    <property type="match status" value="1"/>
</dbReference>
<accession>A0A068R5J0</accession>
<dbReference type="OrthoDB" id="6454267at2"/>
<dbReference type="GO" id="GO:0009289">
    <property type="term" value="C:pilus"/>
    <property type="evidence" value="ECO:0007669"/>
    <property type="project" value="InterPro"/>
</dbReference>
<dbReference type="InterPro" id="IPR057010">
    <property type="entry name" value="MrpH_C"/>
</dbReference>
<dbReference type="KEGG" id="xpo:XPG1_2841"/>
<feature type="chain" id="PRO_5001654877" evidence="1">
    <location>
        <begin position="24"/>
        <end position="279"/>
    </location>
</feature>
<dbReference type="STRING" id="1354304.XPG1_2841"/>
<proteinExistence type="predicted"/>